<dbReference type="Proteomes" id="UP000634476">
    <property type="component" value="Unassembled WGS sequence"/>
</dbReference>
<name>A0A8J3WUA8_9ACTN</name>
<comment type="caution">
    <text evidence="1">The sequence shown here is derived from an EMBL/GenBank/DDBJ whole genome shotgun (WGS) entry which is preliminary data.</text>
</comment>
<keyword evidence="2" id="KW-1185">Reference proteome</keyword>
<dbReference type="EMBL" id="BOOK01000010">
    <property type="protein sequence ID" value="GIH99736.1"/>
    <property type="molecule type" value="Genomic_DNA"/>
</dbReference>
<dbReference type="AlphaFoldDB" id="A0A8J3WUA8"/>
<protein>
    <submittedName>
        <fullName evidence="1">Uncharacterized protein</fullName>
    </submittedName>
</protein>
<accession>A0A8J3WUA8</accession>
<evidence type="ECO:0000313" key="2">
    <source>
        <dbReference type="Proteomes" id="UP000634476"/>
    </source>
</evidence>
<sequence length="648" mass="69727">MAPTDEFCGIDPGEMSRMAADLRDASAGLTAFCAEFERRLGANGVGTAALREISEIAEWGRGQVSALRDRADLIQALNGGDDRAFVSLPGDLESFETARGLARMYGHDIFVNFSGELQAGLIHEHADEVARLAGHPQAAAAFFALLPPHVRDSLATRIARTGSQTAKADLSAFGRALGAALSAPPAVPAFAEVRNDLLKPADRATAWNRLALLQGVSLPAAVRSAAARSLALDGFTGAPRQDWRAAGPVETRAYDLSPDLVALGLGLLAGDGTAAREAFTKMGGADVRLGRADKMKQILDYALTIDTGDDVAAAFGRAVEAGTGVTTERPGDHRPAAAAFALDTILAAGSLGEKLPEAARGSMSTIAKSYVHELASGGRFDKAVYRTSGMDLPDNWIAVPGVTPAFYLSPRDTFGFLRTFAGDKRLTDDFDTTMARFRYDTLTTAARLDAQGTTRHFEDAARMFGDIGGLEFKAALEVRGDKDATDDLIRDVIKNSASLGIDGIPLADPLAQVGWEIAKAYGVSSFLDGWADSFETRVEELTAARSDFVLRQKYDLAHLLHSAGYPTADIPAELISEKTGDLKTYDELVAEARREAAGKNKRWEQILSENLTPYERWMDSDDRLDKKIEYSSRFQSNEQARELMKIWG</sequence>
<organism evidence="1 2">
    <name type="scientific">Planobispora takensis</name>
    <dbReference type="NCBI Taxonomy" id="1367882"/>
    <lineage>
        <taxon>Bacteria</taxon>
        <taxon>Bacillati</taxon>
        <taxon>Actinomycetota</taxon>
        <taxon>Actinomycetes</taxon>
        <taxon>Streptosporangiales</taxon>
        <taxon>Streptosporangiaceae</taxon>
        <taxon>Planobispora</taxon>
    </lineage>
</organism>
<dbReference type="RefSeq" id="WP_203874163.1">
    <property type="nucleotide sequence ID" value="NZ_BOOK01000010.1"/>
</dbReference>
<gene>
    <name evidence="1" type="ORF">Pta02_17450</name>
</gene>
<evidence type="ECO:0000313" key="1">
    <source>
        <dbReference type="EMBL" id="GIH99736.1"/>
    </source>
</evidence>
<proteinExistence type="predicted"/>
<reference evidence="1" key="1">
    <citation type="submission" date="2021-01" db="EMBL/GenBank/DDBJ databases">
        <title>Whole genome shotgun sequence of Planobispora takensis NBRC 109077.</title>
        <authorList>
            <person name="Komaki H."/>
            <person name="Tamura T."/>
        </authorList>
    </citation>
    <scope>NUCLEOTIDE SEQUENCE</scope>
    <source>
        <strain evidence="1">NBRC 109077</strain>
    </source>
</reference>